<dbReference type="Gene3D" id="1.25.40.10">
    <property type="entry name" value="Tetratricopeptide repeat domain"/>
    <property type="match status" value="1"/>
</dbReference>
<dbReference type="Gene3D" id="3.40.50.300">
    <property type="entry name" value="P-loop containing nucleotide triphosphate hydrolases"/>
    <property type="match status" value="1"/>
</dbReference>
<evidence type="ECO:0000256" key="3">
    <source>
        <dbReference type="PROSITE-ProRule" id="PRU00339"/>
    </source>
</evidence>
<sequence>MHRSGTSCLAGSLQAAGLYGGKVKRCNGDNLKGCRENQNIITLNEAVLAEAGCSWKNPPDPISWTEEHQQQRDAIIADFYYYVPVWMFKDPRTVLTLPFWREGIPNLHFIGTFRHPMKVAMSLYHRSGFPPRDTLTLWIHYNRIILDTFGESPFPLLCFDLPQEEYLTQLEQGINHLCSQVKASISLSIPAAQKFYETRLVNYNDMVCLPPQNSNRDHDHSNDTQLLATAEELYRNLRQAAGLTLEEAEQAVVQTSAYTVPLEESITACQEVIKSQPDNPHAYFMLGNAQRHQDDIDGAIASYAKAFELAPDNYYFYRHLSTLLYQQERLDEAITVSQQALQSQPEHPFIYSTLGKIQLQKGNQAEGMANCKKAVELVEGVTIPLQALCF</sequence>
<dbReference type="InterPro" id="IPR011990">
    <property type="entry name" value="TPR-like_helical_dom_sf"/>
</dbReference>
<feature type="repeat" description="TPR" evidence="3">
    <location>
        <begin position="314"/>
        <end position="347"/>
    </location>
</feature>
<dbReference type="InterPro" id="IPR027417">
    <property type="entry name" value="P-loop_NTPase"/>
</dbReference>
<dbReference type="Pfam" id="PF14559">
    <property type="entry name" value="TPR_19"/>
    <property type="match status" value="1"/>
</dbReference>
<dbReference type="SMART" id="SM00028">
    <property type="entry name" value="TPR"/>
    <property type="match status" value="3"/>
</dbReference>
<dbReference type="PANTHER" id="PTHR44943">
    <property type="entry name" value="CELLULOSE SYNTHASE OPERON PROTEIN C"/>
    <property type="match status" value="1"/>
</dbReference>
<keyword evidence="5" id="KW-1185">Reference proteome</keyword>
<evidence type="ECO:0000256" key="2">
    <source>
        <dbReference type="ARBA" id="ARBA00022803"/>
    </source>
</evidence>
<dbReference type="SUPFAM" id="SSF52540">
    <property type="entry name" value="P-loop containing nucleoside triphosphate hydrolases"/>
    <property type="match status" value="1"/>
</dbReference>
<gene>
    <name evidence="4" type="ORF">BJP37_31805</name>
</gene>
<evidence type="ECO:0000313" key="5">
    <source>
        <dbReference type="Proteomes" id="UP000186657"/>
    </source>
</evidence>
<keyword evidence="2 3" id="KW-0802">TPR repeat</keyword>
<feature type="repeat" description="TPR" evidence="3">
    <location>
        <begin position="280"/>
        <end position="313"/>
    </location>
</feature>
<dbReference type="Proteomes" id="UP000186657">
    <property type="component" value="Unassembled WGS sequence"/>
</dbReference>
<evidence type="ECO:0000313" key="4">
    <source>
        <dbReference type="EMBL" id="OLT62942.1"/>
    </source>
</evidence>
<accession>A0A1U7NAF4</accession>
<evidence type="ECO:0000256" key="1">
    <source>
        <dbReference type="ARBA" id="ARBA00022737"/>
    </source>
</evidence>
<dbReference type="AlphaFoldDB" id="A0A1U7NAF4"/>
<dbReference type="PROSITE" id="PS50005">
    <property type="entry name" value="TPR"/>
    <property type="match status" value="2"/>
</dbReference>
<name>A0A1U7NAF4_9CYAN</name>
<dbReference type="EMBL" id="MKZS01000001">
    <property type="protein sequence ID" value="OLT62942.1"/>
    <property type="molecule type" value="Genomic_DNA"/>
</dbReference>
<reference evidence="4 5" key="1">
    <citation type="submission" date="2016-10" db="EMBL/GenBank/DDBJ databases">
        <title>Comparative genomics uncovers the prolific and rare metabolic potential of the cyanobacterial genus Moorea.</title>
        <authorList>
            <person name="Leao T."/>
            <person name="Castelao G."/>
            <person name="Korobeynikov A."/>
            <person name="Monroe E.A."/>
            <person name="Podell S."/>
            <person name="Glukhov E."/>
            <person name="Allen E."/>
            <person name="Gerwick W.H."/>
            <person name="Gerwick L."/>
        </authorList>
    </citation>
    <scope>NUCLEOTIDE SEQUENCE [LARGE SCALE GENOMIC DNA]</scope>
    <source>
        <strain evidence="4 5">PNG5-198</strain>
    </source>
</reference>
<dbReference type="InterPro" id="IPR051685">
    <property type="entry name" value="Ycf3/AcsC/BcsC/TPR_MFPF"/>
</dbReference>
<dbReference type="PANTHER" id="PTHR44943:SF8">
    <property type="entry name" value="TPR REPEAT-CONTAINING PROTEIN MJ0263"/>
    <property type="match status" value="1"/>
</dbReference>
<proteinExistence type="predicted"/>
<comment type="caution">
    <text evidence="4">The sequence shown here is derived from an EMBL/GenBank/DDBJ whole genome shotgun (WGS) entry which is preliminary data.</text>
</comment>
<dbReference type="SUPFAM" id="SSF48452">
    <property type="entry name" value="TPR-like"/>
    <property type="match status" value="1"/>
</dbReference>
<keyword evidence="1" id="KW-0677">Repeat</keyword>
<dbReference type="InterPro" id="IPR019734">
    <property type="entry name" value="TPR_rpt"/>
</dbReference>
<organism evidence="4 5">
    <name type="scientific">Moorena bouillonii PNG</name>
    <dbReference type="NCBI Taxonomy" id="568701"/>
    <lineage>
        <taxon>Bacteria</taxon>
        <taxon>Bacillati</taxon>
        <taxon>Cyanobacteriota</taxon>
        <taxon>Cyanophyceae</taxon>
        <taxon>Coleofasciculales</taxon>
        <taxon>Coleofasciculaceae</taxon>
        <taxon>Moorena</taxon>
    </lineage>
</organism>
<protein>
    <submittedName>
        <fullName evidence="4">Uncharacterized protein</fullName>
    </submittedName>
</protein>